<gene>
    <name evidence="1" type="ORF">C8E97_6736</name>
</gene>
<dbReference type="Proteomes" id="UP000282084">
    <property type="component" value="Unassembled WGS sequence"/>
</dbReference>
<dbReference type="GO" id="GO:0005975">
    <property type="term" value="P:carbohydrate metabolic process"/>
    <property type="evidence" value="ECO:0007669"/>
    <property type="project" value="UniProtKB-ARBA"/>
</dbReference>
<dbReference type="AlphaFoldDB" id="A0A495VLE7"/>
<dbReference type="Gene3D" id="2.60.40.10">
    <property type="entry name" value="Immunoglobulins"/>
    <property type="match status" value="1"/>
</dbReference>
<dbReference type="InterPro" id="IPR013783">
    <property type="entry name" value="Ig-like_fold"/>
</dbReference>
<dbReference type="RefSeq" id="WP_121012950.1">
    <property type="nucleotide sequence ID" value="NZ_RBXO01000002.1"/>
</dbReference>
<name>A0A495VLE7_9PSEU</name>
<organism evidence="1 2">
    <name type="scientific">Saccharothrix australiensis</name>
    <dbReference type="NCBI Taxonomy" id="2072"/>
    <lineage>
        <taxon>Bacteria</taxon>
        <taxon>Bacillati</taxon>
        <taxon>Actinomycetota</taxon>
        <taxon>Actinomycetes</taxon>
        <taxon>Pseudonocardiales</taxon>
        <taxon>Pseudonocardiaceae</taxon>
        <taxon>Saccharothrix</taxon>
    </lineage>
</organism>
<evidence type="ECO:0000313" key="1">
    <source>
        <dbReference type="EMBL" id="RKT49357.1"/>
    </source>
</evidence>
<accession>A0A495VLE7</accession>
<evidence type="ECO:0008006" key="3">
    <source>
        <dbReference type="Google" id="ProtNLM"/>
    </source>
</evidence>
<dbReference type="EMBL" id="RBXO01000002">
    <property type="protein sequence ID" value="RKT49357.1"/>
    <property type="molecule type" value="Genomic_DNA"/>
</dbReference>
<reference evidence="1 2" key="1">
    <citation type="submission" date="2018-10" db="EMBL/GenBank/DDBJ databases">
        <title>Sequencing the genomes of 1000 actinobacteria strains.</title>
        <authorList>
            <person name="Klenk H.-P."/>
        </authorList>
    </citation>
    <scope>NUCLEOTIDE SEQUENCE [LARGE SCALE GENOMIC DNA]</scope>
    <source>
        <strain evidence="1 2">DSM 43800</strain>
    </source>
</reference>
<sequence length="269" mass="28226">MAYDLGDTAQLRVEVRDAGGALAEPGSAPVLTITLPDGSTSTPAVANPSVGVYTASYPTAQAGRHTVRWVATGANATAEVDILDVRPADRGWLISLADAREMLNLRSTADDAELRDWLGAVTVVVERTTGIAWVRRSRVETARGGRPGIALTHRPITAVTGMVPLSAGGTTYQPADLTWTPSGVLRLRSGAAFRAGEYTISYVAGDDAAIPEHVTAAARIILKHLWETQRGGSSLPSRGGDEDYEAALIGYAIPNRAIELLGKPVGGFA</sequence>
<comment type="caution">
    <text evidence="1">The sequence shown here is derived from an EMBL/GenBank/DDBJ whole genome shotgun (WGS) entry which is preliminary data.</text>
</comment>
<evidence type="ECO:0000313" key="2">
    <source>
        <dbReference type="Proteomes" id="UP000282084"/>
    </source>
</evidence>
<proteinExistence type="predicted"/>
<protein>
    <recommendedName>
        <fullName evidence="3">PhiE125 gp8 family phage protein</fullName>
    </recommendedName>
</protein>
<dbReference type="OrthoDB" id="4940937at2"/>
<keyword evidence="2" id="KW-1185">Reference proteome</keyword>